<dbReference type="EMBL" id="CACRXK020000709">
    <property type="protein sequence ID" value="CAB3984222.1"/>
    <property type="molecule type" value="Genomic_DNA"/>
</dbReference>
<gene>
    <name evidence="1" type="ORF">PACLA_8A040604</name>
</gene>
<name>A0A6S7G5Q1_PARCT</name>
<dbReference type="PANTHER" id="PTHR47018">
    <property type="entry name" value="CXC DOMAIN-CONTAINING PROTEIN-RELATED"/>
    <property type="match status" value="1"/>
</dbReference>
<organism evidence="1 2">
    <name type="scientific">Paramuricea clavata</name>
    <name type="common">Red gorgonian</name>
    <name type="synonym">Violescent sea-whip</name>
    <dbReference type="NCBI Taxonomy" id="317549"/>
    <lineage>
        <taxon>Eukaryota</taxon>
        <taxon>Metazoa</taxon>
        <taxon>Cnidaria</taxon>
        <taxon>Anthozoa</taxon>
        <taxon>Octocorallia</taxon>
        <taxon>Malacalcyonacea</taxon>
        <taxon>Plexauridae</taxon>
        <taxon>Paramuricea</taxon>
    </lineage>
</organism>
<keyword evidence="2" id="KW-1185">Reference proteome</keyword>
<proteinExistence type="predicted"/>
<reference evidence="1" key="1">
    <citation type="submission" date="2020-04" db="EMBL/GenBank/DDBJ databases">
        <authorList>
            <person name="Alioto T."/>
            <person name="Alioto T."/>
            <person name="Gomez Garrido J."/>
        </authorList>
    </citation>
    <scope>NUCLEOTIDE SEQUENCE</scope>
    <source>
        <strain evidence="1">A484AB</strain>
    </source>
</reference>
<dbReference type="AlphaFoldDB" id="A0A6S7G5Q1"/>
<dbReference type="OrthoDB" id="416119at2759"/>
<feature type="non-terminal residue" evidence="1">
    <location>
        <position position="588"/>
    </location>
</feature>
<dbReference type="Proteomes" id="UP001152795">
    <property type="component" value="Unassembled WGS sequence"/>
</dbReference>
<evidence type="ECO:0000313" key="1">
    <source>
        <dbReference type="EMBL" id="CAB3984222.1"/>
    </source>
</evidence>
<evidence type="ECO:0000313" key="2">
    <source>
        <dbReference type="Proteomes" id="UP001152795"/>
    </source>
</evidence>
<protein>
    <submittedName>
        <fullName evidence="1">Uncharacterized protein</fullName>
    </submittedName>
</protein>
<sequence>ELLEMVENILKKIDMLPLHPKYKLELYQFYLMSKLSWHLTIADIEKTWIKENLDNLCHNKLRRWLEIPPNGTLDIVLLAKTKFGLNVIDVSTKHAQCQVSFRSQLKNSTNEDARHVYSSTRSGCNIQHDRFNNCREVKKKIRDEKLDKVNKLVSQSIVVKALWQETLVSDVKQWHRTLNKLLKNIFNFCIRYPNNTLPTLKNTVLWKKSENALCKVCYNTQTLQHVVSACKVHLEEGRYTWRHNSVLKIIADYLLSITNNIELYCDITGYMSPSIITGEQKRPDIVVIDKQRSWVFVLELTVGFETRIKDNAVRKHNHYSGLCSELRNQYNRVKTWGGLLHFGKQHFAINFNEINYSPTQIDIAKLDDGNGIAATFNSLKLQRAEKRKSFDKPGCSLPTKFTRNSSGAKSANINSSCFFCDDASGTLHHASTFNMDARVRKYALQLEDSVLLAKRSAADLISEEAVYHFKARNDSDDTENRDEKIFSRHFSRIASRASSDVLTRLQQLGVYTRVNSTHLKHRILANVPGLQAHKQGRDAMLAFNDDIGQALKNLHEQDYDSEAMTLLKAAKIIRQDILNKKRRFNGGI</sequence>
<comment type="caution">
    <text evidence="1">The sequence shown here is derived from an EMBL/GenBank/DDBJ whole genome shotgun (WGS) entry which is preliminary data.</text>
</comment>
<accession>A0A6S7G5Q1</accession>